<evidence type="ECO:0000259" key="1">
    <source>
        <dbReference type="Pfam" id="PF01609"/>
    </source>
</evidence>
<dbReference type="Proteomes" id="UP000838686">
    <property type="component" value="Unassembled WGS sequence"/>
</dbReference>
<name>A0ABN8GX42_9BACL</name>
<accession>A0ABN8GX42</accession>
<gene>
    <name evidence="2" type="ORF">PAECIP111893_04028</name>
</gene>
<dbReference type="EMBL" id="CAKMMF010000025">
    <property type="protein sequence ID" value="CAH1215785.1"/>
    <property type="molecule type" value="Genomic_DNA"/>
</dbReference>
<proteinExistence type="predicted"/>
<sequence length="519" mass="60233">MAQIITKDTPFNRVYLREFWVIFLKPSLEKPRFRKLMHGECAGAPILRTLWDRFDFSLLLTQSGIFKRSGAPAWMLCFMYVVGLISGCTAVNQISQLAGKDALLELMFKTYKLAQYTLSRFFTTPYAWRSFGKKRVRRLQRDPDTMLREGDVINLDDTHCAHPYAKKLPYLSWLFDASTKTFGWCMNVVVLQAVLRNGLEYPLFYSVWRKHEQDGVGLTKLDLARQMLLMLRESVTCRLWMAMDRWYLCKDFFVFLQAHNFDWVTKAKRNTSLYRKVTEAGRWERYVPVSPRQLIREAYKRLVAGSGLSAIAMEGIYMKLPYETHGRKGQVVTKQRLVPIAVVAAMRLREDTNAATEGAGDEDAAAYKGAYLILSNRHDAPLEALTVYGKRWRIEVFFRIAKQELGFEQCHSTSEAHQLAHLEMLFAAETLLAYALWQVNKEKTSDESCTHGEMVSGLFHTRCQVRSRNHKGSERIYIDFDTEALRFSSLISAYWPRDLGMTWWPVYSSIDSHHYRLIS</sequence>
<protein>
    <recommendedName>
        <fullName evidence="1">Transposase IS4-like domain-containing protein</fullName>
    </recommendedName>
</protein>
<keyword evidence="3" id="KW-1185">Reference proteome</keyword>
<feature type="domain" description="Transposase IS4-like" evidence="1">
    <location>
        <begin position="223"/>
        <end position="428"/>
    </location>
</feature>
<organism evidence="2 3">
    <name type="scientific">Paenibacillus plantiphilus</name>
    <dbReference type="NCBI Taxonomy" id="2905650"/>
    <lineage>
        <taxon>Bacteria</taxon>
        <taxon>Bacillati</taxon>
        <taxon>Bacillota</taxon>
        <taxon>Bacilli</taxon>
        <taxon>Bacillales</taxon>
        <taxon>Paenibacillaceae</taxon>
        <taxon>Paenibacillus</taxon>
    </lineage>
</organism>
<dbReference type="Gene3D" id="3.90.350.10">
    <property type="entry name" value="Transposase Inhibitor Protein From Tn5, Chain A, domain 1"/>
    <property type="match status" value="1"/>
</dbReference>
<dbReference type="InterPro" id="IPR002559">
    <property type="entry name" value="Transposase_11"/>
</dbReference>
<dbReference type="Pfam" id="PF01609">
    <property type="entry name" value="DDE_Tnp_1"/>
    <property type="match status" value="1"/>
</dbReference>
<dbReference type="SUPFAM" id="SSF53098">
    <property type="entry name" value="Ribonuclease H-like"/>
    <property type="match status" value="1"/>
</dbReference>
<evidence type="ECO:0000313" key="2">
    <source>
        <dbReference type="EMBL" id="CAH1215785.1"/>
    </source>
</evidence>
<reference evidence="2" key="1">
    <citation type="submission" date="2022-01" db="EMBL/GenBank/DDBJ databases">
        <authorList>
            <person name="Criscuolo A."/>
        </authorList>
    </citation>
    <scope>NUCLEOTIDE SEQUENCE</scope>
    <source>
        <strain evidence="2">CIP111893</strain>
    </source>
</reference>
<comment type="caution">
    <text evidence="2">The sequence shown here is derived from an EMBL/GenBank/DDBJ whole genome shotgun (WGS) entry which is preliminary data.</text>
</comment>
<dbReference type="InterPro" id="IPR012337">
    <property type="entry name" value="RNaseH-like_sf"/>
</dbReference>
<evidence type="ECO:0000313" key="3">
    <source>
        <dbReference type="Proteomes" id="UP000838686"/>
    </source>
</evidence>